<accession>A0A5N6DMK7</accession>
<evidence type="ECO:0000256" key="1">
    <source>
        <dbReference type="SAM" id="MobiDB-lite"/>
    </source>
</evidence>
<dbReference type="AlphaFoldDB" id="A0A5N6DMK7"/>
<sequence length="100" mass="11177">MPGCGFGSIQSSHSSCPTRHHRTLREGRKRLKEESFCVPLTVTNCSVGSIIGCFVSLMSFPQYFHWMRVVLTTIFHSKSGTEVIGLNDNSIPVTPKDNQY</sequence>
<protein>
    <submittedName>
        <fullName evidence="2">Uncharacterized protein</fullName>
    </submittedName>
</protein>
<dbReference type="Proteomes" id="UP000326532">
    <property type="component" value="Unassembled WGS sequence"/>
</dbReference>
<evidence type="ECO:0000313" key="2">
    <source>
        <dbReference type="EMBL" id="KAB8206277.1"/>
    </source>
</evidence>
<dbReference type="VEuPathDB" id="FungiDB:BDV34DRAFT_84141"/>
<feature type="region of interest" description="Disordered" evidence="1">
    <location>
        <begin position="1"/>
        <end position="23"/>
    </location>
</feature>
<organism evidence="2 3">
    <name type="scientific">Aspergillus parasiticus</name>
    <dbReference type="NCBI Taxonomy" id="5067"/>
    <lineage>
        <taxon>Eukaryota</taxon>
        <taxon>Fungi</taxon>
        <taxon>Dikarya</taxon>
        <taxon>Ascomycota</taxon>
        <taxon>Pezizomycotina</taxon>
        <taxon>Eurotiomycetes</taxon>
        <taxon>Eurotiomycetidae</taxon>
        <taxon>Eurotiales</taxon>
        <taxon>Aspergillaceae</taxon>
        <taxon>Aspergillus</taxon>
        <taxon>Aspergillus subgen. Circumdati</taxon>
    </lineage>
</organism>
<dbReference type="EMBL" id="ML734964">
    <property type="protein sequence ID" value="KAB8206277.1"/>
    <property type="molecule type" value="Genomic_DNA"/>
</dbReference>
<name>A0A5N6DMK7_ASPPA</name>
<keyword evidence="3" id="KW-1185">Reference proteome</keyword>
<gene>
    <name evidence="2" type="ORF">BDV34DRAFT_84141</name>
</gene>
<proteinExistence type="predicted"/>
<evidence type="ECO:0000313" key="3">
    <source>
        <dbReference type="Proteomes" id="UP000326532"/>
    </source>
</evidence>
<feature type="compositionally biased region" description="Polar residues" evidence="1">
    <location>
        <begin position="8"/>
        <end position="17"/>
    </location>
</feature>
<reference evidence="2 3" key="1">
    <citation type="submission" date="2019-04" db="EMBL/GenBank/DDBJ databases">
        <title>Fungal friends and foes A comparative genomics study of 23 Aspergillus species from section Flavi.</title>
        <authorList>
            <consortium name="DOE Joint Genome Institute"/>
            <person name="Kjaerbolling I."/>
            <person name="Vesth T.C."/>
            <person name="Frisvad J.C."/>
            <person name="Nybo J.L."/>
            <person name="Theobald S."/>
            <person name="Kildgaard S."/>
            <person name="Petersen T.I."/>
            <person name="Kuo A."/>
            <person name="Sato A."/>
            <person name="Lyhne E.K."/>
            <person name="Kogle M.E."/>
            <person name="Wiebenga A."/>
            <person name="Kun R.S."/>
            <person name="Lubbers R.J."/>
            <person name="Makela M.R."/>
            <person name="Barry K."/>
            <person name="Chovatia M."/>
            <person name="Clum A."/>
            <person name="Daum C."/>
            <person name="Haridas S."/>
            <person name="He G."/>
            <person name="LaButti K."/>
            <person name="Lipzen A."/>
            <person name="Mondo S."/>
            <person name="Pangilinan J."/>
            <person name="Riley R."/>
            <person name="Salamov A."/>
            <person name="Simmons B.A."/>
            <person name="Magnuson J.K."/>
            <person name="Henrissat B."/>
            <person name="Mortensen U.H."/>
            <person name="Larsen T.O."/>
            <person name="De vries R.P."/>
            <person name="Grigoriev I.V."/>
            <person name="Machida M."/>
            <person name="Baker S.E."/>
            <person name="Andersen M.R."/>
        </authorList>
    </citation>
    <scope>NUCLEOTIDE SEQUENCE [LARGE SCALE GENOMIC DNA]</scope>
    <source>
        <strain evidence="2 3">CBS 117618</strain>
    </source>
</reference>